<name>A0A1I8ETK3_WUCBA</name>
<evidence type="ECO:0000256" key="3">
    <source>
        <dbReference type="ARBA" id="ARBA00015405"/>
    </source>
</evidence>
<dbReference type="WBParaSite" id="maker-PairedContig_5024-snap-gene-0.6-mRNA-1">
    <property type="protein sequence ID" value="maker-PairedContig_5024-snap-gene-0.6-mRNA-1"/>
    <property type="gene ID" value="maker-PairedContig_5024-snap-gene-0.6"/>
</dbReference>
<sequence length="567" mass="65611">MENDGNENVTHPLDGPIHSQNIANVKIQNGNFTLQSSAERESQKNEDGIYNEVDNIFFENVAEYTNDPLKLIEKLKEKYKNEFKDWKCLHTNQTEHGDLVRMRGMILNGMQTVFALNAVITEEEDGTTRTVCGILRNRINCSNIKETKSMTRRNAYILVPERGVTDWYLETFNGKNNQTSCEAFPKNDEPRTYALFYDEESENFKPNVVFDLYGILDLTEMTTEDDDDPDTKSSLSMMSLHVIHYEPVEYHDIVSLAHPEVLKYKNMHGFESLIFAFEQLFGNKVIAQSLACHLFISRHSQPPGSMEYTFPYTIKRVFDSKSIIEMIKLFMPKVHVIEMMEKTMEKSWASYERPQSGFEQGLLQVSDNTLIIIDETKSSTENILLTKKGRENCHLMKKFLSTRKIPFIYPYQTVEIESNANVIVLSGEKCFFGQEEFAMVMPKSYLKDVDFVRQFATTHENELHICRHALLSCFKSLCDVSICKTVEEMAVESFLSMQRICRNADDNSARLHRQLILSKLLTSLNGEKIVGKDYWARAVELENGIFSEIVKQFLIMRYFIEVLEFLT</sequence>
<evidence type="ECO:0000313" key="5">
    <source>
        <dbReference type="WBParaSite" id="maker-PairedContig_5024-snap-gene-0.6-mRNA-1"/>
    </source>
</evidence>
<evidence type="ECO:0000256" key="4">
    <source>
        <dbReference type="ARBA" id="ARBA00023242"/>
    </source>
</evidence>
<dbReference type="PANTHER" id="PTHR13489">
    <property type="entry name" value="MINI-CHROMOSOME MAINTENANCE COMPLEX-BINDING PROTEIN"/>
    <property type="match status" value="1"/>
</dbReference>
<dbReference type="GO" id="GO:0006261">
    <property type="term" value="P:DNA-templated DNA replication"/>
    <property type="evidence" value="ECO:0007669"/>
    <property type="project" value="TreeGrafter"/>
</dbReference>
<protein>
    <recommendedName>
        <fullName evidence="3">Mini-chromosome maintenance complex-binding protein</fullName>
    </recommendedName>
</protein>
<organism evidence="5">
    <name type="scientific">Wuchereria bancrofti</name>
    <dbReference type="NCBI Taxonomy" id="6293"/>
    <lineage>
        <taxon>Eukaryota</taxon>
        <taxon>Metazoa</taxon>
        <taxon>Ecdysozoa</taxon>
        <taxon>Nematoda</taxon>
        <taxon>Chromadorea</taxon>
        <taxon>Rhabditida</taxon>
        <taxon>Spirurina</taxon>
        <taxon>Spiruromorpha</taxon>
        <taxon>Filarioidea</taxon>
        <taxon>Onchocercidae</taxon>
        <taxon>Wuchereria</taxon>
    </lineage>
</organism>
<evidence type="ECO:0000256" key="1">
    <source>
        <dbReference type="ARBA" id="ARBA00004123"/>
    </source>
</evidence>
<accession>A0A1I8ETK3</accession>
<evidence type="ECO:0000256" key="2">
    <source>
        <dbReference type="ARBA" id="ARBA00007925"/>
    </source>
</evidence>
<keyword evidence="4" id="KW-0539">Nucleus</keyword>
<proteinExistence type="inferred from homology"/>
<reference evidence="5" key="1">
    <citation type="submission" date="2016-11" db="UniProtKB">
        <authorList>
            <consortium name="WormBaseParasite"/>
        </authorList>
    </citation>
    <scope>IDENTIFICATION</scope>
    <source>
        <strain evidence="5">pt0022</strain>
    </source>
</reference>
<dbReference type="GO" id="GO:0003682">
    <property type="term" value="F:chromatin binding"/>
    <property type="evidence" value="ECO:0007669"/>
    <property type="project" value="TreeGrafter"/>
</dbReference>
<comment type="similarity">
    <text evidence="2">Belongs to the MCMBP family.</text>
</comment>
<dbReference type="STRING" id="6293.A0A1I8ETK3"/>
<dbReference type="PANTHER" id="PTHR13489:SF0">
    <property type="entry name" value="MINI-CHROMOSOME MAINTENANCE COMPLEX-BINDING PROTEIN"/>
    <property type="match status" value="1"/>
</dbReference>
<dbReference type="AlphaFoldDB" id="A0A1I8ETK3"/>
<dbReference type="GO" id="GO:0005634">
    <property type="term" value="C:nucleus"/>
    <property type="evidence" value="ECO:0007669"/>
    <property type="project" value="UniProtKB-SubCell"/>
</dbReference>
<dbReference type="InterPro" id="IPR019140">
    <property type="entry name" value="MCM_complex-bd"/>
</dbReference>
<dbReference type="Pfam" id="PF09739">
    <property type="entry name" value="MCM_bind"/>
    <property type="match status" value="1"/>
</dbReference>
<comment type="subcellular location">
    <subcellularLocation>
        <location evidence="1">Nucleus</location>
    </subcellularLocation>
</comment>